<evidence type="ECO:0000256" key="2">
    <source>
        <dbReference type="PROSITE-ProRule" id="PRU00302"/>
    </source>
</evidence>
<dbReference type="AlphaFoldDB" id="A0A8J9W329"/>
<name>A0A8J9W329_9NEOP</name>
<sequence length="367" mass="42300">MINCYLFLILCSSVGSLGEREADKNRFNELPASGSLANHPSYSFQNRRSIDNNIYHTNDYDDYSSGFSELRPPLHILYPTETAYPHEEKIPIKIHQPREDPKLFYQSKAYLEEINGQNINHEVASIYPGREVVRADEKYRIPKNLLRSRYENNYLYSPPKICIQCPREKTLIAKKGVDRVLLQHPILKTCSGRKAPKTVRFVHMYGPKFATLLDHGTHVIVGRIMHNNETLHLCKMQVHVIIQTCSTPKYLVSHCDDQNKFCNFTCRDEMLELQGESALICGDDMMWEGYLPLCRARNWCKPIPPPEYGRISCRGTTTGLAAGMTEGSRCRIRCPLGWRWYPKSVAVCRRGNWTNSIKCIPKKNISR</sequence>
<dbReference type="OrthoDB" id="406096at2759"/>
<keyword evidence="3" id="KW-0732">Signal</keyword>
<feature type="non-terminal residue" evidence="5">
    <location>
        <position position="367"/>
    </location>
</feature>
<dbReference type="SUPFAM" id="SSF57535">
    <property type="entry name" value="Complement control module/SCR domain"/>
    <property type="match status" value="1"/>
</dbReference>
<evidence type="ECO:0000313" key="5">
    <source>
        <dbReference type="EMBL" id="CAH0724782.1"/>
    </source>
</evidence>
<feature type="signal peptide" evidence="3">
    <location>
        <begin position="1"/>
        <end position="18"/>
    </location>
</feature>
<evidence type="ECO:0000259" key="4">
    <source>
        <dbReference type="PROSITE" id="PS50923"/>
    </source>
</evidence>
<feature type="chain" id="PRO_5035431900" description="Sushi domain-containing protein" evidence="3">
    <location>
        <begin position="19"/>
        <end position="367"/>
    </location>
</feature>
<feature type="domain" description="Sushi" evidence="4">
    <location>
        <begin position="243"/>
        <end position="296"/>
    </location>
</feature>
<evidence type="ECO:0000256" key="3">
    <source>
        <dbReference type="SAM" id="SignalP"/>
    </source>
</evidence>
<dbReference type="Gene3D" id="2.10.70.10">
    <property type="entry name" value="Complement Module, domain 1"/>
    <property type="match status" value="1"/>
</dbReference>
<dbReference type="PROSITE" id="PS50923">
    <property type="entry name" value="SUSHI"/>
    <property type="match status" value="1"/>
</dbReference>
<reference evidence="5" key="1">
    <citation type="submission" date="2021-12" db="EMBL/GenBank/DDBJ databases">
        <authorList>
            <person name="Martin H S."/>
        </authorList>
    </citation>
    <scope>NUCLEOTIDE SEQUENCE</scope>
</reference>
<keyword evidence="2" id="KW-0768">Sushi</keyword>
<dbReference type="InterPro" id="IPR035976">
    <property type="entry name" value="Sushi/SCR/CCP_sf"/>
</dbReference>
<organism evidence="5 6">
    <name type="scientific">Brenthis ino</name>
    <name type="common">lesser marbled fritillary</name>
    <dbReference type="NCBI Taxonomy" id="405034"/>
    <lineage>
        <taxon>Eukaryota</taxon>
        <taxon>Metazoa</taxon>
        <taxon>Ecdysozoa</taxon>
        <taxon>Arthropoda</taxon>
        <taxon>Hexapoda</taxon>
        <taxon>Insecta</taxon>
        <taxon>Pterygota</taxon>
        <taxon>Neoptera</taxon>
        <taxon>Endopterygota</taxon>
        <taxon>Lepidoptera</taxon>
        <taxon>Glossata</taxon>
        <taxon>Ditrysia</taxon>
        <taxon>Papilionoidea</taxon>
        <taxon>Nymphalidae</taxon>
        <taxon>Heliconiinae</taxon>
        <taxon>Argynnini</taxon>
        <taxon>Brenthis</taxon>
    </lineage>
</organism>
<evidence type="ECO:0000256" key="1">
    <source>
        <dbReference type="ARBA" id="ARBA00023157"/>
    </source>
</evidence>
<accession>A0A8J9W329</accession>
<keyword evidence="1" id="KW-1015">Disulfide bond</keyword>
<dbReference type="SMART" id="SM00032">
    <property type="entry name" value="CCP"/>
    <property type="match status" value="2"/>
</dbReference>
<proteinExistence type="predicted"/>
<dbReference type="InterPro" id="IPR000436">
    <property type="entry name" value="Sushi_SCR_CCP_dom"/>
</dbReference>
<dbReference type="EMBL" id="OV170224">
    <property type="protein sequence ID" value="CAH0724782.1"/>
    <property type="molecule type" value="Genomic_DNA"/>
</dbReference>
<evidence type="ECO:0000313" key="6">
    <source>
        <dbReference type="Proteomes" id="UP000838878"/>
    </source>
</evidence>
<gene>
    <name evidence="5" type="ORF">BINO364_LOCUS10446</name>
</gene>
<dbReference type="Proteomes" id="UP000838878">
    <property type="component" value="Chromosome 4"/>
</dbReference>
<keyword evidence="6" id="KW-1185">Reference proteome</keyword>
<protein>
    <recommendedName>
        <fullName evidence="4">Sushi domain-containing protein</fullName>
    </recommendedName>
</protein>
<comment type="caution">
    <text evidence="2">Lacks conserved residue(s) required for the propagation of feature annotation.</text>
</comment>